<dbReference type="PIRSF" id="PIRSF006470">
    <property type="entry name" value="DctB"/>
    <property type="match status" value="1"/>
</dbReference>
<dbReference type="PANTHER" id="PTHR33376:SF4">
    <property type="entry name" value="SIALIC ACID-BINDING PERIPLASMIC PROTEIN SIAP"/>
    <property type="match status" value="1"/>
</dbReference>
<evidence type="ECO:0000313" key="8">
    <source>
        <dbReference type="Proteomes" id="UP000026249"/>
    </source>
</evidence>
<protein>
    <recommendedName>
        <fullName evidence="9">C4-dicarboxylate ABC transporter substrate-binding protein</fullName>
    </recommendedName>
</protein>
<dbReference type="NCBIfam" id="NF037995">
    <property type="entry name" value="TRAP_S1"/>
    <property type="match status" value="1"/>
</dbReference>
<proteinExistence type="inferred from homology"/>
<dbReference type="InterPro" id="IPR004682">
    <property type="entry name" value="TRAP_DctP"/>
</dbReference>
<keyword evidence="3" id="KW-0813">Transport</keyword>
<evidence type="ECO:0000256" key="3">
    <source>
        <dbReference type="ARBA" id="ARBA00022448"/>
    </source>
</evidence>
<comment type="similarity">
    <text evidence="2">Belongs to the bacterial solute-binding protein 7 family.</text>
</comment>
<dbReference type="Gene3D" id="3.40.190.170">
    <property type="entry name" value="Bacterial extracellular solute-binding protein, family 7"/>
    <property type="match status" value="1"/>
</dbReference>
<evidence type="ECO:0008006" key="9">
    <source>
        <dbReference type="Google" id="ProtNLM"/>
    </source>
</evidence>
<comment type="subcellular location">
    <subcellularLocation>
        <location evidence="1">Periplasm</location>
    </subcellularLocation>
</comment>
<dbReference type="PANTHER" id="PTHR33376">
    <property type="match status" value="1"/>
</dbReference>
<reference evidence="7 8" key="1">
    <citation type="submission" date="2014-03" db="EMBL/GenBank/DDBJ databases">
        <title>Draft Genome Sequence of Actibacterium mucosum KCTC 23349, a Marine Alphaproteobacterium with Complex Ionic Requirements Isolated from Mediterranean Seawater at Malvarrosa Beach, Valencia, Spain.</title>
        <authorList>
            <person name="Arahal D.R."/>
            <person name="Shao Z."/>
            <person name="Lai Q."/>
            <person name="Pujalte M.J."/>
        </authorList>
    </citation>
    <scope>NUCLEOTIDE SEQUENCE [LARGE SCALE GENOMIC DNA]</scope>
    <source>
        <strain evidence="7 8">KCTC 23349</strain>
    </source>
</reference>
<accession>A0A037ZKA4</accession>
<evidence type="ECO:0000256" key="2">
    <source>
        <dbReference type="ARBA" id="ARBA00009023"/>
    </source>
</evidence>
<evidence type="ECO:0000256" key="1">
    <source>
        <dbReference type="ARBA" id="ARBA00004418"/>
    </source>
</evidence>
<evidence type="ECO:0000313" key="7">
    <source>
        <dbReference type="EMBL" id="KAJ56533.1"/>
    </source>
</evidence>
<dbReference type="OrthoDB" id="8673861at2"/>
<keyword evidence="4 6" id="KW-0732">Signal</keyword>
<comment type="caution">
    <text evidence="7">The sequence shown here is derived from an EMBL/GenBank/DDBJ whole genome shotgun (WGS) entry which is preliminary data.</text>
</comment>
<evidence type="ECO:0000256" key="4">
    <source>
        <dbReference type="ARBA" id="ARBA00022729"/>
    </source>
</evidence>
<sequence>MFDTLSKWAAAAVLTVGATTAVHAADVTVKFASAFASPEIAEYQAIAAFKDFVESRSGGEIEIKLFAQSLGGDREMFEQVQQGSLEMSFPADGAIAGFYPPVQVLSIPYAVPSSTVAWRLFESDFMKGLTDDMREQTGVRTLALSESGFRSMSNNVRTIKTPEDMVGLKMRTMESPVFMELMRSLGSVPTPLPATEIVISLKQGVVDGQENPIPTIANSGIGEVQKFVSADEHVLGVQFVITNDEWWNGLEAKHQQILKDGSILLAQLSQATKQAQMDEAIAKLEGMGTEVYINSLAEKRMFRDVAQPGVRAYIEGLLGTEIVADYLAAVDLATEQVYGN</sequence>
<dbReference type="InterPro" id="IPR018389">
    <property type="entry name" value="DctP_fam"/>
</dbReference>
<name>A0A037ZKA4_9RHOB</name>
<gene>
    <name evidence="7" type="ORF">ACMU_06220</name>
</gene>
<feature type="signal peptide" evidence="6">
    <location>
        <begin position="1"/>
        <end position="24"/>
    </location>
</feature>
<feature type="chain" id="PRO_5001559574" description="C4-dicarboxylate ABC transporter substrate-binding protein" evidence="6">
    <location>
        <begin position="25"/>
        <end position="340"/>
    </location>
</feature>
<dbReference type="GO" id="GO:0030288">
    <property type="term" value="C:outer membrane-bounded periplasmic space"/>
    <property type="evidence" value="ECO:0007669"/>
    <property type="project" value="InterPro"/>
</dbReference>
<dbReference type="EMBL" id="JFKE01000002">
    <property type="protein sequence ID" value="KAJ56533.1"/>
    <property type="molecule type" value="Genomic_DNA"/>
</dbReference>
<dbReference type="RefSeq" id="WP_035256645.1">
    <property type="nucleotide sequence ID" value="NZ_JFKE01000002.1"/>
</dbReference>
<dbReference type="InterPro" id="IPR038404">
    <property type="entry name" value="TRAP_DctP_sf"/>
</dbReference>
<dbReference type="Proteomes" id="UP000026249">
    <property type="component" value="Unassembled WGS sequence"/>
</dbReference>
<dbReference type="AlphaFoldDB" id="A0A037ZKA4"/>
<evidence type="ECO:0000256" key="6">
    <source>
        <dbReference type="SAM" id="SignalP"/>
    </source>
</evidence>
<keyword evidence="5" id="KW-0574">Periplasm</keyword>
<dbReference type="STRING" id="1454373.ACMU_06220"/>
<dbReference type="GO" id="GO:0055085">
    <property type="term" value="P:transmembrane transport"/>
    <property type="evidence" value="ECO:0007669"/>
    <property type="project" value="InterPro"/>
</dbReference>
<dbReference type="NCBIfam" id="TIGR00787">
    <property type="entry name" value="dctP"/>
    <property type="match status" value="1"/>
</dbReference>
<organism evidence="7 8">
    <name type="scientific">Actibacterium mucosum KCTC 23349</name>
    <dbReference type="NCBI Taxonomy" id="1454373"/>
    <lineage>
        <taxon>Bacteria</taxon>
        <taxon>Pseudomonadati</taxon>
        <taxon>Pseudomonadota</taxon>
        <taxon>Alphaproteobacteria</taxon>
        <taxon>Rhodobacterales</taxon>
        <taxon>Roseobacteraceae</taxon>
        <taxon>Actibacterium</taxon>
    </lineage>
</organism>
<keyword evidence="8" id="KW-1185">Reference proteome</keyword>
<dbReference type="Pfam" id="PF03480">
    <property type="entry name" value="DctP"/>
    <property type="match status" value="1"/>
</dbReference>
<evidence type="ECO:0000256" key="5">
    <source>
        <dbReference type="ARBA" id="ARBA00022764"/>
    </source>
</evidence>